<dbReference type="Pfam" id="PF11716">
    <property type="entry name" value="MDMPI_N"/>
    <property type="match status" value="1"/>
</dbReference>
<dbReference type="InterPro" id="IPR024344">
    <property type="entry name" value="MDMPI_metal-binding"/>
</dbReference>
<gene>
    <name evidence="2" type="ORF">SAMN05216553_102594</name>
</gene>
<keyword evidence="3" id="KW-1185">Reference proteome</keyword>
<organism evidence="2 3">
    <name type="scientific">Lentzea fradiae</name>
    <dbReference type="NCBI Taxonomy" id="200378"/>
    <lineage>
        <taxon>Bacteria</taxon>
        <taxon>Bacillati</taxon>
        <taxon>Actinomycetota</taxon>
        <taxon>Actinomycetes</taxon>
        <taxon>Pseudonocardiales</taxon>
        <taxon>Pseudonocardiaceae</taxon>
        <taxon>Lentzea</taxon>
    </lineage>
</organism>
<accession>A0A1G7MZG5</accession>
<dbReference type="NCBIfam" id="TIGR03083">
    <property type="entry name" value="maleylpyruvate isomerase family mycothiol-dependent enzyme"/>
    <property type="match status" value="1"/>
</dbReference>
<dbReference type="EMBL" id="FNCC01000002">
    <property type="protein sequence ID" value="SDF67198.1"/>
    <property type="molecule type" value="Genomic_DNA"/>
</dbReference>
<dbReference type="Proteomes" id="UP000199623">
    <property type="component" value="Unassembled WGS sequence"/>
</dbReference>
<sequence length="207" mass="20732">MTAQDTFTAAARAFTGLVETVPADRLSAPGLGEWTVRDLIGHTVSAGLAAVADGLGRPAATEDLTTPESYYALARTAGPDVLEAAVAASAADAGAWGARLGERPADHVRPLADRAVAAVAAAGPDALVTTAGGGMRLACWLPTRTFELVVHGMDVANATGARLGLPVDVLAEAAGLAARLAAVTGDGRRVLLALTGRSGLPEGFSVV</sequence>
<evidence type="ECO:0000259" key="1">
    <source>
        <dbReference type="Pfam" id="PF11716"/>
    </source>
</evidence>
<dbReference type="STRING" id="200378.SAMN05216553_102594"/>
<dbReference type="InterPro" id="IPR034660">
    <property type="entry name" value="DinB/YfiT-like"/>
</dbReference>
<evidence type="ECO:0000313" key="3">
    <source>
        <dbReference type="Proteomes" id="UP000199623"/>
    </source>
</evidence>
<dbReference type="AlphaFoldDB" id="A0A1G7MZG5"/>
<dbReference type="RefSeq" id="WP_090046652.1">
    <property type="nucleotide sequence ID" value="NZ_FNCC01000002.1"/>
</dbReference>
<dbReference type="Gene3D" id="1.20.120.450">
    <property type="entry name" value="dinb family like domain"/>
    <property type="match status" value="1"/>
</dbReference>
<name>A0A1G7MZG5_9PSEU</name>
<feature type="domain" description="Mycothiol-dependent maleylpyruvate isomerase metal-binding" evidence="1">
    <location>
        <begin position="8"/>
        <end position="156"/>
    </location>
</feature>
<dbReference type="InterPro" id="IPR017517">
    <property type="entry name" value="Maleyloyr_isom"/>
</dbReference>
<reference evidence="3" key="1">
    <citation type="submission" date="2016-10" db="EMBL/GenBank/DDBJ databases">
        <authorList>
            <person name="Varghese N."/>
            <person name="Submissions S."/>
        </authorList>
    </citation>
    <scope>NUCLEOTIDE SEQUENCE [LARGE SCALE GENOMIC DNA]</scope>
    <source>
        <strain evidence="3">CGMCC 4.3506</strain>
    </source>
</reference>
<evidence type="ECO:0000313" key="2">
    <source>
        <dbReference type="EMBL" id="SDF67198.1"/>
    </source>
</evidence>
<proteinExistence type="predicted"/>
<dbReference type="OrthoDB" id="3292744at2"/>
<dbReference type="SUPFAM" id="SSF109854">
    <property type="entry name" value="DinB/YfiT-like putative metalloenzymes"/>
    <property type="match status" value="1"/>
</dbReference>
<protein>
    <submittedName>
        <fullName evidence="2">TIGR03083 family protein</fullName>
    </submittedName>
</protein>
<dbReference type="GO" id="GO:0046872">
    <property type="term" value="F:metal ion binding"/>
    <property type="evidence" value="ECO:0007669"/>
    <property type="project" value="InterPro"/>
</dbReference>